<name>A0A0M6YG64_9RHOB</name>
<dbReference type="AlphaFoldDB" id="A0A0M6YG64"/>
<dbReference type="GO" id="GO:0016887">
    <property type="term" value="F:ATP hydrolysis activity"/>
    <property type="evidence" value="ECO:0007669"/>
    <property type="project" value="InterPro"/>
</dbReference>
<dbReference type="STRING" id="420998.JDO7802_00669"/>
<evidence type="ECO:0000259" key="1">
    <source>
        <dbReference type="Pfam" id="PF00004"/>
    </source>
</evidence>
<dbReference type="InterPro" id="IPR052922">
    <property type="entry name" value="Cytidylate_Kinase-2"/>
</dbReference>
<dbReference type="Proteomes" id="UP000049222">
    <property type="component" value="Unassembled WGS sequence"/>
</dbReference>
<reference evidence="2 3" key="1">
    <citation type="submission" date="2015-07" db="EMBL/GenBank/DDBJ databases">
        <authorList>
            <person name="Noorani M."/>
        </authorList>
    </citation>
    <scope>NUCLEOTIDE SEQUENCE [LARGE SCALE GENOMIC DNA]</scope>
    <source>
        <strain evidence="2 3">CECT 7802</strain>
    </source>
</reference>
<keyword evidence="3" id="KW-1185">Reference proteome</keyword>
<dbReference type="InterPro" id="IPR003959">
    <property type="entry name" value="ATPase_AAA_core"/>
</dbReference>
<dbReference type="OrthoDB" id="7210594at2"/>
<dbReference type="PANTHER" id="PTHR37816">
    <property type="entry name" value="YALI0E33011P"/>
    <property type="match status" value="1"/>
</dbReference>
<protein>
    <submittedName>
        <fullName evidence="2">Topology modulation protein</fullName>
    </submittedName>
</protein>
<dbReference type="EMBL" id="CXSU01000005">
    <property type="protein sequence ID" value="CTQ48665.1"/>
    <property type="molecule type" value="Genomic_DNA"/>
</dbReference>
<organism evidence="2 3">
    <name type="scientific">Jannaschia donghaensis</name>
    <dbReference type="NCBI Taxonomy" id="420998"/>
    <lineage>
        <taxon>Bacteria</taxon>
        <taxon>Pseudomonadati</taxon>
        <taxon>Pseudomonadota</taxon>
        <taxon>Alphaproteobacteria</taxon>
        <taxon>Rhodobacterales</taxon>
        <taxon>Roseobacteraceae</taxon>
        <taxon>Jannaschia</taxon>
    </lineage>
</organism>
<sequence length="181" mass="20684">MRRVMIIGQPGSGKSTLARAVGEIAHLPVVHIDMIHWMPGWVERDRAEKTRMCNAVHRRPAWVFEGGHTATWEDRLARADTLIWLDLPVALRLWRVTRRTAMSWGRVRPDVPEDCPERFSAEFFGFIWRTRATARARCARLFASAGGEKATHHLRRPSDVSSYLAALRRAAQRGNLGISHR</sequence>
<accession>A0A0M6YG64</accession>
<dbReference type="Gene3D" id="3.40.50.300">
    <property type="entry name" value="P-loop containing nucleotide triphosphate hydrolases"/>
    <property type="match status" value="1"/>
</dbReference>
<evidence type="ECO:0000313" key="2">
    <source>
        <dbReference type="EMBL" id="CTQ48665.1"/>
    </source>
</evidence>
<feature type="domain" description="ATPase AAA-type core" evidence="1">
    <location>
        <begin position="4"/>
        <end position="45"/>
    </location>
</feature>
<dbReference type="GO" id="GO:0005524">
    <property type="term" value="F:ATP binding"/>
    <property type="evidence" value="ECO:0007669"/>
    <property type="project" value="InterPro"/>
</dbReference>
<proteinExistence type="predicted"/>
<evidence type="ECO:0000313" key="3">
    <source>
        <dbReference type="Proteomes" id="UP000049222"/>
    </source>
</evidence>
<dbReference type="InterPro" id="IPR027417">
    <property type="entry name" value="P-loop_NTPase"/>
</dbReference>
<dbReference type="SUPFAM" id="SSF52540">
    <property type="entry name" value="P-loop containing nucleoside triphosphate hydrolases"/>
    <property type="match status" value="1"/>
</dbReference>
<gene>
    <name evidence="2" type="ORF">JDO7802_00669</name>
</gene>
<dbReference type="RefSeq" id="WP_055082538.1">
    <property type="nucleotide sequence ID" value="NZ_CXSU01000005.1"/>
</dbReference>
<dbReference type="Pfam" id="PF00004">
    <property type="entry name" value="AAA"/>
    <property type="match status" value="1"/>
</dbReference>
<dbReference type="PANTHER" id="PTHR37816:SF3">
    <property type="entry name" value="MODULATES DNA TOPOLOGY"/>
    <property type="match status" value="1"/>
</dbReference>